<proteinExistence type="predicted"/>
<feature type="signal peptide" evidence="1">
    <location>
        <begin position="1"/>
        <end position="20"/>
    </location>
</feature>
<comment type="caution">
    <text evidence="2">The sequence shown here is derived from an EMBL/GenBank/DDBJ whole genome shotgun (WGS) entry which is preliminary data.</text>
</comment>
<dbReference type="EMBL" id="QGHD01000002">
    <property type="protein sequence ID" value="PWL03886.1"/>
    <property type="molecule type" value="Genomic_DNA"/>
</dbReference>
<keyword evidence="3" id="KW-1185">Reference proteome</keyword>
<evidence type="ECO:0008006" key="4">
    <source>
        <dbReference type="Google" id="ProtNLM"/>
    </source>
</evidence>
<evidence type="ECO:0000256" key="1">
    <source>
        <dbReference type="SAM" id="SignalP"/>
    </source>
</evidence>
<protein>
    <recommendedName>
        <fullName evidence="4">DUF4251 domain-containing protein</fullName>
    </recommendedName>
</protein>
<reference evidence="2 3" key="1">
    <citation type="submission" date="2018-05" db="EMBL/GenBank/DDBJ databases">
        <title>Animal gut microbial communities from fecal samples from Wisconsin, USA.</title>
        <authorList>
            <person name="Neumann A."/>
        </authorList>
    </citation>
    <scope>NUCLEOTIDE SEQUENCE [LARGE SCALE GENOMIC DNA]</scope>
    <source>
        <strain evidence="2 3">UWS4</strain>
    </source>
</reference>
<organism evidence="2 3">
    <name type="scientific">Hallerella porci</name>
    <dbReference type="NCBI Taxonomy" id="1945871"/>
    <lineage>
        <taxon>Bacteria</taxon>
        <taxon>Pseudomonadati</taxon>
        <taxon>Fibrobacterota</taxon>
        <taxon>Fibrobacteria</taxon>
        <taxon>Fibrobacterales</taxon>
        <taxon>Fibrobacteraceae</taxon>
        <taxon>Hallerella</taxon>
    </lineage>
</organism>
<name>A0ABX5LP35_9BACT</name>
<gene>
    <name evidence="2" type="ORF">B0H50_10258</name>
</gene>
<dbReference type="Proteomes" id="UP000245523">
    <property type="component" value="Unassembled WGS sequence"/>
</dbReference>
<dbReference type="RefSeq" id="WP_106197601.1">
    <property type="nucleotide sequence ID" value="NZ_JAXEIU010000031.1"/>
</dbReference>
<accession>A0ABX5LP35</accession>
<evidence type="ECO:0000313" key="2">
    <source>
        <dbReference type="EMBL" id="PWL03886.1"/>
    </source>
</evidence>
<keyword evidence="1" id="KW-0732">Signal</keyword>
<sequence>MKKFQIVAAIFSFFCAPLFAGMDSEERLTLQEEELRLLQETYDFQINQTMAALNESDSSAFFNARAEGKYVTWKDFGIEMPALQAFTVKEVPYGYSVKTKWNARETVTILVFTRDDDLYYQVTIGKGASNDFTRMVKAIFESDGETTSREGTPCDSKAVSCLNGYEKGTHGKNK</sequence>
<evidence type="ECO:0000313" key="3">
    <source>
        <dbReference type="Proteomes" id="UP000245523"/>
    </source>
</evidence>
<feature type="chain" id="PRO_5047112526" description="DUF4251 domain-containing protein" evidence="1">
    <location>
        <begin position="21"/>
        <end position="174"/>
    </location>
</feature>